<evidence type="ECO:0000256" key="4">
    <source>
        <dbReference type="PIRSR" id="PIRSR000097-1"/>
    </source>
</evidence>
<evidence type="ECO:0000256" key="1">
    <source>
        <dbReference type="ARBA" id="ARBA00007905"/>
    </source>
</evidence>
<dbReference type="InterPro" id="IPR023210">
    <property type="entry name" value="NADP_OxRdtase_dom"/>
</dbReference>
<accession>A0A834HR15</accession>
<keyword evidence="3" id="KW-0560">Oxidoreductase</keyword>
<feature type="binding site" evidence="5">
    <location>
        <position position="113"/>
    </location>
    <ligand>
        <name>substrate</name>
    </ligand>
</feature>
<evidence type="ECO:0000256" key="3">
    <source>
        <dbReference type="ARBA" id="ARBA00023002"/>
    </source>
</evidence>
<dbReference type="AlphaFoldDB" id="A0A834HR15"/>
<proteinExistence type="inferred from homology"/>
<dbReference type="OrthoDB" id="416253at2759"/>
<comment type="caution">
    <text evidence="8">The sequence shown here is derived from an EMBL/GenBank/DDBJ whole genome shotgun (WGS) entry which is preliminary data.</text>
</comment>
<name>A0A834HR15_RHYFE</name>
<dbReference type="PANTHER" id="PTHR43827">
    <property type="entry name" value="2,5-DIKETO-D-GLUCONIC ACID REDUCTASE"/>
    <property type="match status" value="1"/>
</dbReference>
<dbReference type="InterPro" id="IPR020471">
    <property type="entry name" value="AKR"/>
</dbReference>
<feature type="domain" description="NADP-dependent oxidoreductase" evidence="7">
    <location>
        <begin position="18"/>
        <end position="271"/>
    </location>
</feature>
<evidence type="ECO:0000313" key="8">
    <source>
        <dbReference type="EMBL" id="KAF7265447.1"/>
    </source>
</evidence>
<dbReference type="PROSITE" id="PS00798">
    <property type="entry name" value="ALDOKETO_REDUCTASE_1"/>
    <property type="match status" value="1"/>
</dbReference>
<comment type="similarity">
    <text evidence="1">Belongs to the aldo/keto reductase family.</text>
</comment>
<dbReference type="Gene3D" id="3.20.20.100">
    <property type="entry name" value="NADP-dependent oxidoreductase domain"/>
    <property type="match status" value="1"/>
</dbReference>
<organism evidence="8 9">
    <name type="scientific">Rhynchophorus ferrugineus</name>
    <name type="common">Red palm weevil</name>
    <name type="synonym">Curculio ferrugineus</name>
    <dbReference type="NCBI Taxonomy" id="354439"/>
    <lineage>
        <taxon>Eukaryota</taxon>
        <taxon>Metazoa</taxon>
        <taxon>Ecdysozoa</taxon>
        <taxon>Arthropoda</taxon>
        <taxon>Hexapoda</taxon>
        <taxon>Insecta</taxon>
        <taxon>Pterygota</taxon>
        <taxon>Neoptera</taxon>
        <taxon>Endopterygota</taxon>
        <taxon>Coleoptera</taxon>
        <taxon>Polyphaga</taxon>
        <taxon>Cucujiformia</taxon>
        <taxon>Curculionidae</taxon>
        <taxon>Dryophthorinae</taxon>
        <taxon>Rhynchophorus</taxon>
    </lineage>
</organism>
<dbReference type="PROSITE" id="PS00062">
    <property type="entry name" value="ALDOKETO_REDUCTASE_2"/>
    <property type="match status" value="1"/>
</dbReference>
<dbReference type="GO" id="GO:0016616">
    <property type="term" value="F:oxidoreductase activity, acting on the CH-OH group of donors, NAD or NADP as acceptor"/>
    <property type="evidence" value="ECO:0007669"/>
    <property type="project" value="UniProtKB-ARBA"/>
</dbReference>
<dbReference type="CDD" id="cd19136">
    <property type="entry name" value="AKR_DrGR-like"/>
    <property type="match status" value="1"/>
</dbReference>
<evidence type="ECO:0000256" key="5">
    <source>
        <dbReference type="PIRSR" id="PIRSR000097-2"/>
    </source>
</evidence>
<feature type="active site" description="Proton donor" evidence="4">
    <location>
        <position position="52"/>
    </location>
</feature>
<dbReference type="Pfam" id="PF00248">
    <property type="entry name" value="Aldo_ket_red"/>
    <property type="match status" value="1"/>
</dbReference>
<gene>
    <name evidence="8" type="ORF">GWI33_021104</name>
</gene>
<dbReference type="PRINTS" id="PR00069">
    <property type="entry name" value="ALDKETRDTASE"/>
</dbReference>
<dbReference type="FunFam" id="3.20.20.100:FF:000002">
    <property type="entry name" value="2,5-diketo-D-gluconic acid reductase A"/>
    <property type="match status" value="1"/>
</dbReference>
<reference evidence="8" key="1">
    <citation type="submission" date="2020-08" db="EMBL/GenBank/DDBJ databases">
        <title>Genome sequencing and assembly of the red palm weevil Rhynchophorus ferrugineus.</title>
        <authorList>
            <person name="Dias G.B."/>
            <person name="Bergman C.M."/>
            <person name="Manee M."/>
        </authorList>
    </citation>
    <scope>NUCLEOTIDE SEQUENCE</scope>
    <source>
        <strain evidence="8">AA-2017</strain>
        <tissue evidence="8">Whole larva</tissue>
    </source>
</reference>
<protein>
    <recommendedName>
        <fullName evidence="7">NADP-dependent oxidoreductase domain-containing protein</fullName>
    </recommendedName>
</protein>
<feature type="site" description="Lowers pKa of active site Tyr" evidence="6">
    <location>
        <position position="81"/>
    </location>
</feature>
<dbReference type="EMBL" id="JAACXV010014612">
    <property type="protein sequence ID" value="KAF7265447.1"/>
    <property type="molecule type" value="Genomic_DNA"/>
</dbReference>
<dbReference type="InterPro" id="IPR018170">
    <property type="entry name" value="Aldo/ket_reductase_CS"/>
</dbReference>
<dbReference type="SUPFAM" id="SSF51430">
    <property type="entry name" value="NAD(P)-linked oxidoreductase"/>
    <property type="match status" value="1"/>
</dbReference>
<keyword evidence="9" id="KW-1185">Reference proteome</keyword>
<keyword evidence="2" id="KW-0521">NADP</keyword>
<dbReference type="InterPro" id="IPR036812">
    <property type="entry name" value="NAD(P)_OxRdtase_dom_sf"/>
</dbReference>
<dbReference type="Proteomes" id="UP000625711">
    <property type="component" value="Unassembled WGS sequence"/>
</dbReference>
<sequence length="288" mass="32611">MSPQKLFKLHSGDNVPLLGFGTYLVDGYEKTRDVLDRALTTGYRLFDTAKMYQNETDIGRALQVLLPKHNLSRKDVFITTKLYPSDHGERAYGAIEESLKKLDCEYIDLYLIHWPGVFGHSSSSKVPKLRAESWKHMVKAVDDGLVKNIGVSNYTVRHLNQLIDNSYGIIPAVNQIEWHPYYHPSDVLEFCKQKNILLQAYMPLGSGNQGLLNDATISNIAKKLGKTNAQVILKWSIQQGVSVIPKAASKSHIQDNFQLDFSIPDDDMTVLSNLKKYVKFDWDPETVP</sequence>
<dbReference type="PIRSF" id="PIRSF000097">
    <property type="entry name" value="AKR"/>
    <property type="match status" value="1"/>
</dbReference>
<evidence type="ECO:0000313" key="9">
    <source>
        <dbReference type="Proteomes" id="UP000625711"/>
    </source>
</evidence>
<evidence type="ECO:0000256" key="2">
    <source>
        <dbReference type="ARBA" id="ARBA00022857"/>
    </source>
</evidence>
<evidence type="ECO:0000256" key="6">
    <source>
        <dbReference type="PIRSR" id="PIRSR000097-3"/>
    </source>
</evidence>
<evidence type="ECO:0000259" key="7">
    <source>
        <dbReference type="Pfam" id="PF00248"/>
    </source>
</evidence>
<dbReference type="PANTHER" id="PTHR43827:SF3">
    <property type="entry name" value="NADP-DEPENDENT OXIDOREDUCTASE DOMAIN-CONTAINING PROTEIN"/>
    <property type="match status" value="1"/>
</dbReference>